<reference evidence="1" key="2">
    <citation type="journal article" date="2015" name="Data Brief">
        <title>Shoot transcriptome of the giant reed, Arundo donax.</title>
        <authorList>
            <person name="Barrero R.A."/>
            <person name="Guerrero F.D."/>
            <person name="Moolhuijzen P."/>
            <person name="Goolsby J.A."/>
            <person name="Tidwell J."/>
            <person name="Bellgard S.E."/>
            <person name="Bellgard M.I."/>
        </authorList>
    </citation>
    <scope>NUCLEOTIDE SEQUENCE</scope>
    <source>
        <tissue evidence="1">Shoot tissue taken approximately 20 cm above the soil surface</tissue>
    </source>
</reference>
<dbReference type="EMBL" id="GBRH01201209">
    <property type="protein sequence ID" value="JAD96686.1"/>
    <property type="molecule type" value="Transcribed_RNA"/>
</dbReference>
<evidence type="ECO:0000313" key="1">
    <source>
        <dbReference type="EMBL" id="JAD96686.1"/>
    </source>
</evidence>
<organism evidence="1">
    <name type="scientific">Arundo donax</name>
    <name type="common">Giant reed</name>
    <name type="synonym">Donax arundinaceus</name>
    <dbReference type="NCBI Taxonomy" id="35708"/>
    <lineage>
        <taxon>Eukaryota</taxon>
        <taxon>Viridiplantae</taxon>
        <taxon>Streptophyta</taxon>
        <taxon>Embryophyta</taxon>
        <taxon>Tracheophyta</taxon>
        <taxon>Spermatophyta</taxon>
        <taxon>Magnoliopsida</taxon>
        <taxon>Liliopsida</taxon>
        <taxon>Poales</taxon>
        <taxon>Poaceae</taxon>
        <taxon>PACMAD clade</taxon>
        <taxon>Arundinoideae</taxon>
        <taxon>Arundineae</taxon>
        <taxon>Arundo</taxon>
    </lineage>
</organism>
<protein>
    <submittedName>
        <fullName evidence="1">Uncharacterized protein</fullName>
    </submittedName>
</protein>
<proteinExistence type="predicted"/>
<sequence>MSFLSFNGPGNHNHFKCFCQSNKAWKSLRPSKSWYHSKSKFRKA</sequence>
<reference evidence="1" key="1">
    <citation type="submission" date="2014-09" db="EMBL/GenBank/DDBJ databases">
        <authorList>
            <person name="Magalhaes I.L.F."/>
            <person name="Oliveira U."/>
            <person name="Santos F.R."/>
            <person name="Vidigal T.H.D.A."/>
            <person name="Brescovit A.D."/>
            <person name="Santos A.J."/>
        </authorList>
    </citation>
    <scope>NUCLEOTIDE SEQUENCE</scope>
    <source>
        <tissue evidence="1">Shoot tissue taken approximately 20 cm above the soil surface</tissue>
    </source>
</reference>
<name>A0A0A9E9G9_ARUDO</name>
<dbReference type="AlphaFoldDB" id="A0A0A9E9G9"/>
<accession>A0A0A9E9G9</accession>